<dbReference type="Gramene" id="novel_model_2477_5bd9a17a">
    <property type="protein sequence ID" value="cds.novel_model_2477_5bd9a17a"/>
    <property type="gene ID" value="novel_gene_1324_5bd9a17a"/>
</dbReference>
<reference evidence="2" key="1">
    <citation type="submission" date="2018-11" db="EMBL/GenBank/DDBJ databases">
        <authorList>
            <person name="Grassa J C."/>
        </authorList>
    </citation>
    <scope>NUCLEOTIDE SEQUENCE [LARGE SCALE GENOMIC DNA]</scope>
</reference>
<reference evidence="2" key="2">
    <citation type="submission" date="2021-03" db="UniProtKB">
        <authorList>
            <consortium name="EnsemblPlants"/>
        </authorList>
    </citation>
    <scope>IDENTIFICATION</scope>
</reference>
<evidence type="ECO:0000256" key="1">
    <source>
        <dbReference type="SAM" id="MobiDB-lite"/>
    </source>
</evidence>
<name>A0A803QX54_CANSA</name>
<proteinExistence type="predicted"/>
<protein>
    <submittedName>
        <fullName evidence="2">Uncharacterized protein</fullName>
    </submittedName>
</protein>
<feature type="compositionally biased region" description="Polar residues" evidence="1">
    <location>
        <begin position="99"/>
        <end position="121"/>
    </location>
</feature>
<dbReference type="EnsemblPlants" id="novel_model_2477_5bd9a17a">
    <property type="protein sequence ID" value="cds.novel_model_2477_5bd9a17a"/>
    <property type="gene ID" value="novel_gene_1324_5bd9a17a"/>
</dbReference>
<dbReference type="Proteomes" id="UP000596661">
    <property type="component" value="Chromosome 3"/>
</dbReference>
<sequence>MRTTFMAEAHFSFPPSFISQNSQYPFHIYLSYLYFCSCLLSLLLHHHRVFQFHPHSQFSPFPQLLSFNGSSATWPSSSTSVLTPSQTPSGEPATPIPPSSTQHSSTPLSGSTSPRTQGFLG</sequence>
<accession>A0A803QX54</accession>
<dbReference type="EMBL" id="UZAU01000246">
    <property type="status" value="NOT_ANNOTATED_CDS"/>
    <property type="molecule type" value="Genomic_DNA"/>
</dbReference>
<organism evidence="2 3">
    <name type="scientific">Cannabis sativa</name>
    <name type="common">Hemp</name>
    <name type="synonym">Marijuana</name>
    <dbReference type="NCBI Taxonomy" id="3483"/>
    <lineage>
        <taxon>Eukaryota</taxon>
        <taxon>Viridiplantae</taxon>
        <taxon>Streptophyta</taxon>
        <taxon>Embryophyta</taxon>
        <taxon>Tracheophyta</taxon>
        <taxon>Spermatophyta</taxon>
        <taxon>Magnoliopsida</taxon>
        <taxon>eudicotyledons</taxon>
        <taxon>Gunneridae</taxon>
        <taxon>Pentapetalae</taxon>
        <taxon>rosids</taxon>
        <taxon>fabids</taxon>
        <taxon>Rosales</taxon>
        <taxon>Cannabaceae</taxon>
        <taxon>Cannabis</taxon>
    </lineage>
</organism>
<evidence type="ECO:0000313" key="3">
    <source>
        <dbReference type="Proteomes" id="UP000596661"/>
    </source>
</evidence>
<keyword evidence="3" id="KW-1185">Reference proteome</keyword>
<evidence type="ECO:0000313" key="2">
    <source>
        <dbReference type="EnsemblPlants" id="cds.novel_model_2477_5bd9a17a"/>
    </source>
</evidence>
<feature type="compositionally biased region" description="Low complexity" evidence="1">
    <location>
        <begin position="70"/>
        <end position="80"/>
    </location>
</feature>
<feature type="region of interest" description="Disordered" evidence="1">
    <location>
        <begin position="70"/>
        <end position="121"/>
    </location>
</feature>
<dbReference type="AlphaFoldDB" id="A0A803QX54"/>